<organism evidence="3 4">
    <name type="scientific">Meira miltonrushii</name>
    <dbReference type="NCBI Taxonomy" id="1280837"/>
    <lineage>
        <taxon>Eukaryota</taxon>
        <taxon>Fungi</taxon>
        <taxon>Dikarya</taxon>
        <taxon>Basidiomycota</taxon>
        <taxon>Ustilaginomycotina</taxon>
        <taxon>Exobasidiomycetes</taxon>
        <taxon>Exobasidiales</taxon>
        <taxon>Brachybasidiaceae</taxon>
        <taxon>Meira</taxon>
    </lineage>
</organism>
<feature type="transmembrane region" description="Helical" evidence="2">
    <location>
        <begin position="145"/>
        <end position="162"/>
    </location>
</feature>
<feature type="region of interest" description="Disordered" evidence="1">
    <location>
        <begin position="356"/>
        <end position="391"/>
    </location>
</feature>
<feature type="compositionally biased region" description="Polar residues" evidence="1">
    <location>
        <begin position="229"/>
        <end position="251"/>
    </location>
</feature>
<accession>A0A316VEA7</accession>
<dbReference type="RefSeq" id="XP_025355936.1">
    <property type="nucleotide sequence ID" value="XM_025502361.1"/>
</dbReference>
<feature type="region of interest" description="Disordered" evidence="1">
    <location>
        <begin position="191"/>
        <end position="277"/>
    </location>
</feature>
<feature type="transmembrane region" description="Helical" evidence="2">
    <location>
        <begin position="64"/>
        <end position="86"/>
    </location>
</feature>
<protein>
    <submittedName>
        <fullName evidence="3">Uncharacterized protein</fullName>
    </submittedName>
</protein>
<keyword evidence="4" id="KW-1185">Reference proteome</keyword>
<name>A0A316VEA7_9BASI</name>
<feature type="transmembrane region" description="Helical" evidence="2">
    <location>
        <begin position="28"/>
        <end position="52"/>
    </location>
</feature>
<sequence length="428" mass="48564">MVIGTTHFFIDLLLITTFKQAQGDFQHFYLFVHFICLIFTMLLMTYGFAIIHKPNYHAICNFRSWTLLLSMFLGFSGSFASLGFALDWTFFHQSCMENVYSASVAAALAHMEAQTTVHKDDAREERFDGESVCKETFDGLLCTQLILYVLMQVSIVILFLNVNSFKATRFEKEDKISAIRKRKQLAERNKRLGVRPKEEGDEVEGINVQDADIEDLEEMEKGKGKSVTFAKQQGESPISDSDMTNFMSSPSTDHERSPPVEGFLGGEHQSKQPALPPRSKQYVLPHFHLPHSSPFAIFRTPKSSMNATERNHLFQHPESPFSATIPTPPPVCSPLQGGEDEDAIVPISPFEVMQNRQQASTYSTTRKKPYQQYDRHATPQQEHPIPFPVKQSNSVPKIIVDYYDQDGKVHTEDPIKRALKAFTASKDK</sequence>
<evidence type="ECO:0000313" key="3">
    <source>
        <dbReference type="EMBL" id="PWN35634.1"/>
    </source>
</evidence>
<evidence type="ECO:0000256" key="2">
    <source>
        <dbReference type="SAM" id="Phobius"/>
    </source>
</evidence>
<keyword evidence="2" id="KW-0472">Membrane</keyword>
<evidence type="ECO:0000256" key="1">
    <source>
        <dbReference type="SAM" id="MobiDB-lite"/>
    </source>
</evidence>
<dbReference type="Proteomes" id="UP000245771">
    <property type="component" value="Unassembled WGS sequence"/>
</dbReference>
<keyword evidence="2" id="KW-0812">Transmembrane</keyword>
<reference evidence="3 4" key="1">
    <citation type="journal article" date="2018" name="Mol. Biol. Evol.">
        <title>Broad Genomic Sampling Reveals a Smut Pathogenic Ancestry of the Fungal Clade Ustilaginomycotina.</title>
        <authorList>
            <person name="Kijpornyongpan T."/>
            <person name="Mondo S.J."/>
            <person name="Barry K."/>
            <person name="Sandor L."/>
            <person name="Lee J."/>
            <person name="Lipzen A."/>
            <person name="Pangilinan J."/>
            <person name="LaButti K."/>
            <person name="Hainaut M."/>
            <person name="Henrissat B."/>
            <person name="Grigoriev I.V."/>
            <person name="Spatafora J.W."/>
            <person name="Aime M.C."/>
        </authorList>
    </citation>
    <scope>NUCLEOTIDE SEQUENCE [LARGE SCALE GENOMIC DNA]</scope>
    <source>
        <strain evidence="3 4">MCA 3882</strain>
    </source>
</reference>
<dbReference type="EMBL" id="KZ819603">
    <property type="protein sequence ID" value="PWN35634.1"/>
    <property type="molecule type" value="Genomic_DNA"/>
</dbReference>
<keyword evidence="2" id="KW-1133">Transmembrane helix</keyword>
<proteinExistence type="predicted"/>
<evidence type="ECO:0000313" key="4">
    <source>
        <dbReference type="Proteomes" id="UP000245771"/>
    </source>
</evidence>
<dbReference type="InParanoid" id="A0A316VEA7"/>
<dbReference type="AlphaFoldDB" id="A0A316VEA7"/>
<dbReference type="GeneID" id="37024142"/>
<gene>
    <name evidence="3" type="ORF">FA14DRAFT_44944</name>
</gene>